<dbReference type="RefSeq" id="WP_380010067.1">
    <property type="nucleotide sequence ID" value="NZ_JADIKI010000022.1"/>
</dbReference>
<organism evidence="1 2">
    <name type="scientific">Dyella humi</name>
    <dbReference type="NCBI Taxonomy" id="1770547"/>
    <lineage>
        <taxon>Bacteria</taxon>
        <taxon>Pseudomonadati</taxon>
        <taxon>Pseudomonadota</taxon>
        <taxon>Gammaproteobacteria</taxon>
        <taxon>Lysobacterales</taxon>
        <taxon>Rhodanobacteraceae</taxon>
        <taxon>Dyella</taxon>
    </lineage>
</organism>
<proteinExistence type="predicted"/>
<sequence length="80" mass="9407">MARKTHLRIRRVQLREAATPFDRMPWEIQGFITDFLRCHGCEVTQRNQQVIAAAIEARVRRSPVCHAYLNALLEEEIVFE</sequence>
<reference evidence="1 2" key="1">
    <citation type="submission" date="2020-10" db="EMBL/GenBank/DDBJ databases">
        <title>Phylogeny of dyella-like bacteria.</title>
        <authorList>
            <person name="Fu J."/>
        </authorList>
    </citation>
    <scope>NUCLEOTIDE SEQUENCE [LARGE SCALE GENOMIC DNA]</scope>
    <source>
        <strain evidence="1 2">DHG40</strain>
    </source>
</reference>
<dbReference type="EMBL" id="JADIKI010000022">
    <property type="protein sequence ID" value="MFK2854836.1"/>
    <property type="molecule type" value="Genomic_DNA"/>
</dbReference>
<keyword evidence="2" id="KW-1185">Reference proteome</keyword>
<evidence type="ECO:0000313" key="2">
    <source>
        <dbReference type="Proteomes" id="UP001620409"/>
    </source>
</evidence>
<comment type="caution">
    <text evidence="1">The sequence shown here is derived from an EMBL/GenBank/DDBJ whole genome shotgun (WGS) entry which is preliminary data.</text>
</comment>
<protein>
    <submittedName>
        <fullName evidence="1">Uncharacterized protein</fullName>
    </submittedName>
</protein>
<name>A0ABW8II03_9GAMM</name>
<gene>
    <name evidence="1" type="ORF">ISP18_09565</name>
</gene>
<accession>A0ABW8II03</accession>
<dbReference type="Proteomes" id="UP001620409">
    <property type="component" value="Unassembled WGS sequence"/>
</dbReference>
<evidence type="ECO:0000313" key="1">
    <source>
        <dbReference type="EMBL" id="MFK2854836.1"/>
    </source>
</evidence>